<dbReference type="HOGENOM" id="CLU_1294746_0_0_1"/>
<accession>T0L5R3</accession>
<dbReference type="AlphaFoldDB" id="T0L5R3"/>
<name>T0L5R3_9MICR</name>
<evidence type="ECO:0000313" key="2">
    <source>
        <dbReference type="Proteomes" id="UP000053780"/>
    </source>
</evidence>
<evidence type="ECO:0000313" key="1">
    <source>
        <dbReference type="EMBL" id="EQB60003.1"/>
    </source>
</evidence>
<protein>
    <submittedName>
        <fullName evidence="1">Uncharacterized protein</fullName>
    </submittedName>
</protein>
<dbReference type="EMBL" id="KE647339">
    <property type="protein sequence ID" value="EQB60003.1"/>
    <property type="molecule type" value="Genomic_DNA"/>
</dbReference>
<sequence>MNEVEYFTDIKLSFDISDKLLEKLVFNEFSICEQKIEVSDFYTDCVILTLQNEIINYKYGKKLELKLSFADSIDKLLECKLEYKNLNNNNIWTDYSNGNNILSVFRAFSSFLYAPSEKEDCFDKNFPIVNIDFKNLKVDELSKNVYIYVDLIFESIGWKKIFNSLIQNFLSTFYSFIPEFINLELDIPYICLFTLGSNKERKDMKYNVLNFLL</sequence>
<reference evidence="1 2" key="1">
    <citation type="journal article" date="2013" name="BMC Genomics">
        <title>Genome sequencing and comparative genomics of honey bee microsporidia, Nosema apis reveal novel insights into host-parasite interactions.</title>
        <authorList>
            <person name="Chen Yp."/>
            <person name="Pettis J.S."/>
            <person name="Zhao Y."/>
            <person name="Liu X."/>
            <person name="Tallon L.J."/>
            <person name="Sadzewicz L.D."/>
            <person name="Li R."/>
            <person name="Zheng H."/>
            <person name="Huang S."/>
            <person name="Zhang X."/>
            <person name="Hamilton M.C."/>
            <person name="Pernal S.F."/>
            <person name="Melathopoulos A.P."/>
            <person name="Yan X."/>
            <person name="Evans J.D."/>
        </authorList>
    </citation>
    <scope>NUCLEOTIDE SEQUENCE [LARGE SCALE GENOMIC DNA]</scope>
    <source>
        <strain evidence="1 2">BRL 01</strain>
    </source>
</reference>
<dbReference type="Proteomes" id="UP000053780">
    <property type="component" value="Unassembled WGS sequence"/>
</dbReference>
<gene>
    <name evidence="1" type="ORF">NAPIS_ORF02419</name>
</gene>
<dbReference type="VEuPathDB" id="MicrosporidiaDB:NAPIS_ORF02419"/>
<keyword evidence="2" id="KW-1185">Reference proteome</keyword>
<proteinExistence type="predicted"/>
<organism evidence="1 2">
    <name type="scientific">Vairimorpha apis BRL 01</name>
    <dbReference type="NCBI Taxonomy" id="1037528"/>
    <lineage>
        <taxon>Eukaryota</taxon>
        <taxon>Fungi</taxon>
        <taxon>Fungi incertae sedis</taxon>
        <taxon>Microsporidia</taxon>
        <taxon>Nosematidae</taxon>
        <taxon>Vairimorpha</taxon>
    </lineage>
</organism>